<reference evidence="5 6" key="1">
    <citation type="submission" date="2018-07" db="EMBL/GenBank/DDBJ databases">
        <title>Dyella solisilvae sp. nov., isolated from the pine and broad-leaved mixed forest soil.</title>
        <authorList>
            <person name="Gao Z."/>
            <person name="Qiu L."/>
        </authorList>
    </citation>
    <scope>NUCLEOTIDE SEQUENCE [LARGE SCALE GENOMIC DNA]</scope>
    <source>
        <strain evidence="5 6">DHG54</strain>
    </source>
</reference>
<protein>
    <recommendedName>
        <fullName evidence="1">peptidyl-tRNA hydrolase</fullName>
        <ecNumber evidence="1">3.1.1.29</ecNumber>
    </recommendedName>
</protein>
<dbReference type="InterPro" id="IPR002833">
    <property type="entry name" value="PTH2"/>
</dbReference>
<sequence length="150" mass="16804">MDRPLDPDLEALLAERQRSMALFTADYRPLNMYVIYRADLAMSPSKLAAQCGHAFVNAYERARLERPAITASYRGSGEGTKVVMEAKSLATLVRAYRDLQAAALPYHLVIDRGHHWPPHFTGAPIITALGMGPVFRDEVAHITRRYRLAP</sequence>
<evidence type="ECO:0000313" key="6">
    <source>
        <dbReference type="Proteomes" id="UP000254711"/>
    </source>
</evidence>
<dbReference type="EMBL" id="QQSY01000002">
    <property type="protein sequence ID" value="RDI98358.1"/>
    <property type="molecule type" value="Genomic_DNA"/>
</dbReference>
<evidence type="ECO:0000256" key="2">
    <source>
        <dbReference type="ARBA" id="ARBA00022801"/>
    </source>
</evidence>
<dbReference type="PANTHER" id="PTHR12649">
    <property type="entry name" value="PEPTIDYL-TRNA HYDROLASE 2"/>
    <property type="match status" value="1"/>
</dbReference>
<proteinExistence type="inferred from homology"/>
<dbReference type="OrthoDB" id="305758at2"/>
<dbReference type="Gene3D" id="3.40.1490.10">
    <property type="entry name" value="Bit1"/>
    <property type="match status" value="1"/>
</dbReference>
<gene>
    <name evidence="5" type="ORF">DVT68_07370</name>
</gene>
<evidence type="ECO:0000256" key="1">
    <source>
        <dbReference type="ARBA" id="ARBA00013260"/>
    </source>
</evidence>
<dbReference type="PANTHER" id="PTHR12649:SF11">
    <property type="entry name" value="PEPTIDYL-TRNA HYDROLASE 2, MITOCHONDRIAL"/>
    <property type="match status" value="1"/>
</dbReference>
<dbReference type="Proteomes" id="UP000254711">
    <property type="component" value="Unassembled WGS sequence"/>
</dbReference>
<comment type="similarity">
    <text evidence="3">Belongs to the PTH2 family.</text>
</comment>
<evidence type="ECO:0000313" key="5">
    <source>
        <dbReference type="EMBL" id="RDI98358.1"/>
    </source>
</evidence>
<keyword evidence="6" id="KW-1185">Reference proteome</keyword>
<keyword evidence="2" id="KW-0378">Hydrolase</keyword>
<comment type="caution">
    <text evidence="5">The sequence shown here is derived from an EMBL/GenBank/DDBJ whole genome shotgun (WGS) entry which is preliminary data.</text>
</comment>
<name>A0A370K6U1_9GAMM</name>
<dbReference type="SUPFAM" id="SSF102462">
    <property type="entry name" value="Peptidyl-tRNA hydrolase II"/>
    <property type="match status" value="1"/>
</dbReference>
<organism evidence="5 6">
    <name type="scientific">Dyella solisilvae</name>
    <dbReference type="NCBI Taxonomy" id="1920168"/>
    <lineage>
        <taxon>Bacteria</taxon>
        <taxon>Pseudomonadati</taxon>
        <taxon>Pseudomonadota</taxon>
        <taxon>Gammaproteobacteria</taxon>
        <taxon>Lysobacterales</taxon>
        <taxon>Rhodanobacteraceae</taxon>
        <taxon>Dyella</taxon>
    </lineage>
</organism>
<comment type="catalytic activity">
    <reaction evidence="4">
        <text>an N-acyl-L-alpha-aminoacyl-tRNA + H2O = an N-acyl-L-amino acid + a tRNA + H(+)</text>
        <dbReference type="Rhea" id="RHEA:54448"/>
        <dbReference type="Rhea" id="RHEA-COMP:10123"/>
        <dbReference type="Rhea" id="RHEA-COMP:13883"/>
        <dbReference type="ChEBI" id="CHEBI:15377"/>
        <dbReference type="ChEBI" id="CHEBI:15378"/>
        <dbReference type="ChEBI" id="CHEBI:59874"/>
        <dbReference type="ChEBI" id="CHEBI:78442"/>
        <dbReference type="ChEBI" id="CHEBI:138191"/>
        <dbReference type="EC" id="3.1.1.29"/>
    </reaction>
</comment>
<accession>A0A370K6U1</accession>
<dbReference type="InterPro" id="IPR023476">
    <property type="entry name" value="Pep_tRNA_hydro_II_dom_sf"/>
</dbReference>
<evidence type="ECO:0000256" key="3">
    <source>
        <dbReference type="ARBA" id="ARBA00038050"/>
    </source>
</evidence>
<dbReference type="EC" id="3.1.1.29" evidence="1"/>
<dbReference type="GO" id="GO:0004045">
    <property type="term" value="F:peptidyl-tRNA hydrolase activity"/>
    <property type="evidence" value="ECO:0007669"/>
    <property type="project" value="UniProtKB-EC"/>
</dbReference>
<dbReference type="Pfam" id="PF01981">
    <property type="entry name" value="PTH2"/>
    <property type="match status" value="1"/>
</dbReference>
<dbReference type="RefSeq" id="WP_114824455.1">
    <property type="nucleotide sequence ID" value="NZ_QQSY01000002.1"/>
</dbReference>
<evidence type="ECO:0000256" key="4">
    <source>
        <dbReference type="ARBA" id="ARBA00048707"/>
    </source>
</evidence>
<dbReference type="AlphaFoldDB" id="A0A370K6U1"/>
<dbReference type="GO" id="GO:0005829">
    <property type="term" value="C:cytosol"/>
    <property type="evidence" value="ECO:0007669"/>
    <property type="project" value="TreeGrafter"/>
</dbReference>